<sequence>MKPCFFFNPDAPDILLHFHFPTTVLNETLRITFCILRNLPFKALRMLLASRCSFLILACILQYSDSLLSVLSFLYILYSLFFLKSPVGLLYGFVHPLGQLLIQLFLTFGIHLDCVSNNPFEPVPLFIHSLAVKKLHPVNIT</sequence>
<comment type="caution">
    <text evidence="1">The sequence shown here is derived from an EMBL/GenBank/DDBJ whole genome shotgun (WGS) entry which is preliminary data.</text>
</comment>
<dbReference type="Proteomes" id="UP001044222">
    <property type="component" value="Unassembled WGS sequence"/>
</dbReference>
<name>A0A9D3MLR0_ANGAN</name>
<organism evidence="1 2">
    <name type="scientific">Anguilla anguilla</name>
    <name type="common">European freshwater eel</name>
    <name type="synonym">Muraena anguilla</name>
    <dbReference type="NCBI Taxonomy" id="7936"/>
    <lineage>
        <taxon>Eukaryota</taxon>
        <taxon>Metazoa</taxon>
        <taxon>Chordata</taxon>
        <taxon>Craniata</taxon>
        <taxon>Vertebrata</taxon>
        <taxon>Euteleostomi</taxon>
        <taxon>Actinopterygii</taxon>
        <taxon>Neopterygii</taxon>
        <taxon>Teleostei</taxon>
        <taxon>Anguilliformes</taxon>
        <taxon>Anguillidae</taxon>
        <taxon>Anguilla</taxon>
    </lineage>
</organism>
<evidence type="ECO:0000313" key="1">
    <source>
        <dbReference type="EMBL" id="KAG5850068.1"/>
    </source>
</evidence>
<proteinExistence type="predicted"/>
<keyword evidence="2" id="KW-1185">Reference proteome</keyword>
<accession>A0A9D3MLR0</accession>
<evidence type="ECO:0000313" key="2">
    <source>
        <dbReference type="Proteomes" id="UP001044222"/>
    </source>
</evidence>
<gene>
    <name evidence="1" type="ORF">ANANG_G00078320</name>
</gene>
<protein>
    <submittedName>
        <fullName evidence="1">Uncharacterized protein</fullName>
    </submittedName>
</protein>
<dbReference type="EMBL" id="JAFIRN010000004">
    <property type="protein sequence ID" value="KAG5850068.1"/>
    <property type="molecule type" value="Genomic_DNA"/>
</dbReference>
<reference evidence="1" key="1">
    <citation type="submission" date="2021-01" db="EMBL/GenBank/DDBJ databases">
        <title>A chromosome-scale assembly of European eel, Anguilla anguilla.</title>
        <authorList>
            <person name="Henkel C."/>
            <person name="Jong-Raadsen S.A."/>
            <person name="Dufour S."/>
            <person name="Weltzien F.-A."/>
            <person name="Palstra A.P."/>
            <person name="Pelster B."/>
            <person name="Spaink H.P."/>
            <person name="Van Den Thillart G.E."/>
            <person name="Jansen H."/>
            <person name="Zahm M."/>
            <person name="Klopp C."/>
            <person name="Cedric C."/>
            <person name="Louis A."/>
            <person name="Berthelot C."/>
            <person name="Parey E."/>
            <person name="Roest Crollius H."/>
            <person name="Montfort J."/>
            <person name="Robinson-Rechavi M."/>
            <person name="Bucao C."/>
            <person name="Bouchez O."/>
            <person name="Gislard M."/>
            <person name="Lluch J."/>
            <person name="Milhes M."/>
            <person name="Lampietro C."/>
            <person name="Lopez Roques C."/>
            <person name="Donnadieu C."/>
            <person name="Braasch I."/>
            <person name="Desvignes T."/>
            <person name="Postlethwait J."/>
            <person name="Bobe J."/>
            <person name="Guiguen Y."/>
            <person name="Dirks R."/>
        </authorList>
    </citation>
    <scope>NUCLEOTIDE SEQUENCE</scope>
    <source>
        <strain evidence="1">Tag_6206</strain>
        <tissue evidence="1">Liver</tissue>
    </source>
</reference>
<dbReference type="AlphaFoldDB" id="A0A9D3MLR0"/>